<accession>A0A2K8T0X7</accession>
<organism evidence="1 2">
    <name type="scientific">Nostoc flagelliforme CCNUN1</name>
    <dbReference type="NCBI Taxonomy" id="2038116"/>
    <lineage>
        <taxon>Bacteria</taxon>
        <taxon>Bacillati</taxon>
        <taxon>Cyanobacteriota</taxon>
        <taxon>Cyanophyceae</taxon>
        <taxon>Nostocales</taxon>
        <taxon>Nostocaceae</taxon>
        <taxon>Nostoc</taxon>
    </lineage>
</organism>
<keyword evidence="2" id="KW-1185">Reference proteome</keyword>
<dbReference type="Proteomes" id="UP000232003">
    <property type="component" value="Chromosome"/>
</dbReference>
<protein>
    <submittedName>
        <fullName evidence="1">Uncharacterized protein</fullName>
    </submittedName>
</protein>
<dbReference type="EMBL" id="CP024785">
    <property type="protein sequence ID" value="AUB41354.1"/>
    <property type="molecule type" value="Genomic_DNA"/>
</dbReference>
<evidence type="ECO:0000313" key="2">
    <source>
        <dbReference type="Proteomes" id="UP000232003"/>
    </source>
</evidence>
<evidence type="ECO:0000313" key="1">
    <source>
        <dbReference type="EMBL" id="AUB41354.1"/>
    </source>
</evidence>
<proteinExistence type="predicted"/>
<sequence>MGVRSLEFGGAFILTPLAGNGLGVRSVLNSTANGVGVARRRHRTS</sequence>
<reference evidence="1 2" key="1">
    <citation type="submission" date="2017-11" db="EMBL/GenBank/DDBJ databases">
        <title>Complete genome of a free-living desiccation-tolerant cyanobacterium and its photosynthetic adaptation to extreme terrestrial habitat.</title>
        <authorList>
            <person name="Shang J."/>
        </authorList>
    </citation>
    <scope>NUCLEOTIDE SEQUENCE [LARGE SCALE GENOMIC DNA]</scope>
    <source>
        <strain evidence="1 2">CCNUN1</strain>
    </source>
</reference>
<dbReference type="AlphaFoldDB" id="A0A2K8T0X7"/>
<name>A0A2K8T0X7_9NOSO</name>
<gene>
    <name evidence="1" type="ORF">COO91_07402</name>
</gene>
<dbReference type="KEGG" id="nfl:COO91_07402"/>